<evidence type="ECO:0000256" key="1">
    <source>
        <dbReference type="ARBA" id="ARBA00022490"/>
    </source>
</evidence>
<dbReference type="InterPro" id="IPR009986">
    <property type="entry name" value="Tscrpt_reg_Crl"/>
</dbReference>
<dbReference type="HAMAP" id="MF_01178">
    <property type="entry name" value="Crl"/>
    <property type="match status" value="1"/>
</dbReference>
<evidence type="ECO:0000256" key="2">
    <source>
        <dbReference type="ARBA" id="ARBA00023015"/>
    </source>
</evidence>
<evidence type="ECO:0000313" key="7">
    <source>
        <dbReference type="Proteomes" id="UP000838672"/>
    </source>
</evidence>
<dbReference type="Proteomes" id="UP000838672">
    <property type="component" value="Unassembled WGS sequence"/>
</dbReference>
<comment type="function">
    <text evidence="5">Binds to the sigma-S subunit of RNA polymerase, activating expression of sigma-S-regulated genes. Stimulates RNA polymerase holoenzyme formation and may bind to several other sigma factors, such as sigma-70 and sigma-32.</text>
</comment>
<keyword evidence="1 5" id="KW-0963">Cytoplasm</keyword>
<proteinExistence type="inferred from homology"/>
<dbReference type="RefSeq" id="WP_237466452.1">
    <property type="nucleotide sequence ID" value="NZ_CAKLDI010000001.1"/>
</dbReference>
<dbReference type="EMBL" id="CAKLDI010000001">
    <property type="protein sequence ID" value="CAH0534047.1"/>
    <property type="molecule type" value="Genomic_DNA"/>
</dbReference>
<evidence type="ECO:0000256" key="3">
    <source>
        <dbReference type="ARBA" id="ARBA00023159"/>
    </source>
</evidence>
<organism evidence="6 7">
    <name type="scientific">Vibrio stylophorae</name>
    <dbReference type="NCBI Taxonomy" id="659351"/>
    <lineage>
        <taxon>Bacteria</taxon>
        <taxon>Pseudomonadati</taxon>
        <taxon>Pseudomonadota</taxon>
        <taxon>Gammaproteobacteria</taxon>
        <taxon>Vibrionales</taxon>
        <taxon>Vibrionaceae</taxon>
        <taxon>Vibrio</taxon>
    </lineage>
</organism>
<comment type="similarity">
    <text evidence="5">Belongs to the Crl family.</text>
</comment>
<comment type="subcellular location">
    <subcellularLocation>
        <location evidence="5">Cytoplasm</location>
    </subcellularLocation>
</comment>
<evidence type="ECO:0000313" key="6">
    <source>
        <dbReference type="EMBL" id="CAH0534047.1"/>
    </source>
</evidence>
<gene>
    <name evidence="5 6" type="primary">crl</name>
    <name evidence="6" type="ORF">VST7929_01948</name>
</gene>
<protein>
    <recommendedName>
        <fullName evidence="5">Sigma factor-binding protein Crl</fullName>
    </recommendedName>
</protein>
<feature type="region of interest" description="Essential for activity" evidence="5">
    <location>
        <begin position="104"/>
        <end position="127"/>
    </location>
</feature>
<dbReference type="Gene3D" id="3.30.310.230">
    <property type="entry name" value="Sigma factor-binding protein Crl monomer"/>
    <property type="match status" value="1"/>
</dbReference>
<evidence type="ECO:0000256" key="4">
    <source>
        <dbReference type="ARBA" id="ARBA00023163"/>
    </source>
</evidence>
<keyword evidence="7" id="KW-1185">Reference proteome</keyword>
<comment type="caution">
    <text evidence="6">The sequence shown here is derived from an EMBL/GenBank/DDBJ whole genome shotgun (WGS) entry which is preliminary data.</text>
</comment>
<keyword evidence="3 5" id="KW-0010">Activator</keyword>
<name>A0ABN8DTJ9_9VIBR</name>
<dbReference type="NCBIfam" id="NF008217">
    <property type="entry name" value="PRK10984.1"/>
    <property type="match status" value="1"/>
</dbReference>
<keyword evidence="2 5" id="KW-0805">Transcription regulation</keyword>
<evidence type="ECO:0000256" key="5">
    <source>
        <dbReference type="HAMAP-Rule" id="MF_01178"/>
    </source>
</evidence>
<dbReference type="InterPro" id="IPR038208">
    <property type="entry name" value="Tscrpt_reg_Crl_sf"/>
</dbReference>
<reference evidence="6" key="1">
    <citation type="submission" date="2021-11" db="EMBL/GenBank/DDBJ databases">
        <authorList>
            <person name="Rodrigo-Torres L."/>
            <person name="Arahal R. D."/>
            <person name="Lucena T."/>
        </authorList>
    </citation>
    <scope>NUCLEOTIDE SEQUENCE</scope>
    <source>
        <strain evidence="6">CECT 7929</strain>
    </source>
</reference>
<dbReference type="Pfam" id="PF07417">
    <property type="entry name" value="Crl"/>
    <property type="match status" value="1"/>
</dbReference>
<keyword evidence="4 5" id="KW-0804">Transcription</keyword>
<sequence>MPNTTTPSAQPLSYGRTITKFNAIGPYLREQKSSESSYFFDCLSFCLNAKKAPEAREFWGWWLYLTPSEQGFEYQVHYGKYDERGEWLDTEIPAKRKSDVDQSLHDFLDKLSAVVEDQWQLQLRASAALSSVS</sequence>
<accession>A0ABN8DTJ9</accession>